<keyword evidence="2" id="KW-1185">Reference proteome</keyword>
<dbReference type="RefSeq" id="WP_167232751.1">
    <property type="nucleotide sequence ID" value="NZ_VUYU01000046.1"/>
</dbReference>
<comment type="caution">
    <text evidence="1">The sequence shown here is derived from an EMBL/GenBank/DDBJ whole genome shotgun (WGS) entry which is preliminary data.</text>
</comment>
<proteinExistence type="predicted"/>
<organism evidence="1 2">
    <name type="scientific">Massilia rubra</name>
    <dbReference type="NCBI Taxonomy" id="2607910"/>
    <lineage>
        <taxon>Bacteria</taxon>
        <taxon>Pseudomonadati</taxon>
        <taxon>Pseudomonadota</taxon>
        <taxon>Betaproteobacteria</taxon>
        <taxon>Burkholderiales</taxon>
        <taxon>Oxalobacteraceae</taxon>
        <taxon>Telluria group</taxon>
        <taxon>Massilia</taxon>
    </lineage>
</organism>
<evidence type="ECO:0000313" key="2">
    <source>
        <dbReference type="Proteomes" id="UP000785613"/>
    </source>
</evidence>
<name>A0ABX0M3Z8_9BURK</name>
<evidence type="ECO:0000313" key="1">
    <source>
        <dbReference type="EMBL" id="NHZ38329.1"/>
    </source>
</evidence>
<dbReference type="Gene3D" id="4.10.410.40">
    <property type="match status" value="1"/>
</dbReference>
<reference evidence="1 2" key="1">
    <citation type="submission" date="2019-09" db="EMBL/GenBank/DDBJ databases">
        <title>Taxonomy of Antarctic Massilia spp.: description of Massilia rubra sp. nov., Massilia aquatica sp. nov., Massilia mucilaginosa sp. nov., Massilia frigida sp. nov. isolated from streams, lakes and regoliths.</title>
        <authorList>
            <person name="Holochova P."/>
            <person name="Sedlacek I."/>
            <person name="Kralova S."/>
            <person name="Maslanova I."/>
            <person name="Busse H.-J."/>
            <person name="Stankova E."/>
            <person name="Vrbovska V."/>
            <person name="Kovarovic V."/>
            <person name="Bartak M."/>
            <person name="Svec P."/>
            <person name="Pantucek R."/>
        </authorList>
    </citation>
    <scope>NUCLEOTIDE SEQUENCE [LARGE SCALE GENOMIC DNA]</scope>
    <source>
        <strain evidence="1 2">CCM 8692</strain>
    </source>
</reference>
<sequence length="153" mass="16003">MAGIDFDTIAGTKLYIAAAAPTVADGPGAAAAFALLTWVEVGQITNVGSVEGREYSTATLATVGDAQDREKKGSFKLPNAEFECAWAVDDAGQILVKAASKNYSVPSFKVVNQDASIDYFTAQVSKFVKNGGTSNDAVKGNMTLLRQTDTVTV</sequence>
<dbReference type="Proteomes" id="UP000785613">
    <property type="component" value="Unassembled WGS sequence"/>
</dbReference>
<protein>
    <submittedName>
        <fullName evidence="1">Uncharacterized protein</fullName>
    </submittedName>
</protein>
<accession>A0ABX0M3Z8</accession>
<gene>
    <name evidence="1" type="ORF">F0185_32805</name>
</gene>
<dbReference type="EMBL" id="VUYU01000046">
    <property type="protein sequence ID" value="NHZ38329.1"/>
    <property type="molecule type" value="Genomic_DNA"/>
</dbReference>